<dbReference type="PATRIC" id="fig|698738.3.peg.2178"/>
<proteinExistence type="predicted"/>
<keyword evidence="3" id="KW-0732">Signal</keyword>
<dbReference type="OrthoDB" id="798937at2"/>
<protein>
    <recommendedName>
        <fullName evidence="4">VWFA domain-containing protein</fullName>
    </recommendedName>
</protein>
<dbReference type="CDD" id="cd00198">
    <property type="entry name" value="vWFA"/>
    <property type="match status" value="1"/>
</dbReference>
<dbReference type="AlphaFoldDB" id="R4YN83"/>
<evidence type="ECO:0000256" key="2">
    <source>
        <dbReference type="SAM" id="Phobius"/>
    </source>
</evidence>
<keyword evidence="2" id="KW-0812">Transmembrane</keyword>
<gene>
    <name evidence="5" type="ORF">OLEAN_C21040</name>
</gene>
<feature type="transmembrane region" description="Helical" evidence="2">
    <location>
        <begin position="629"/>
        <end position="652"/>
    </location>
</feature>
<evidence type="ECO:0000259" key="4">
    <source>
        <dbReference type="PROSITE" id="PS50234"/>
    </source>
</evidence>
<dbReference type="InterPro" id="IPR036465">
    <property type="entry name" value="vWFA_dom_sf"/>
</dbReference>
<sequence>MFRDLMSSGGRLTAFLLLSSILWVGVSTATSAAEGDNKALPYDVRIVVDISGSMKQTDPNDLRIPALNLLLELMPEGAQAGIWTFGRYVNNLVPVAKVDDVWRSQAKTSALKISSFGLQTNLSGALNDAAWGLSADSGFQQSIILLTDGKIDMAEAGAANAEQINTQERKKLMSQVLGKYRVAGANIHTLALSDLADKNLLQEIALETDGLYSEAQDAEALMKAFLRAFDQAIPAEQVPMEDNTFVIDGSVNEFTALIFKPSVGAQETALLTPGGERWTEMKHPASVRWHKDVSFDLITIKLPEAGTWIAEADLDPSNRVTILSDLALRIKGIPATIFPGDKLDVQINLTNEGDVVDSSEILRLTDITMKVVTASGREGSKVLSDPESPPADGIYREGLYRLKEMGQYQVDVVAEGRTFQRKRSFSMTMIQPVEITHRADTSKGVYRIEVRGLSDNLDIERSRVIAKIKSPDDNTIIQSVIFDEQAQAWVSEIEETKGPGQYRVDLNVRGVTQSGKNFKVKPESIVFDLPIPSENAESEVADKIVEGENNDAVESNDGNVVSENLNESADSSIDESAADDSAVVEDEPEEAVEESIVPKIDIDDVTKEEPVDESLTDNEREVAGEEEGLAWWVYLLIGLLNVAVIGAGVWWFMLRKSTLAVDAQTNIEAEGVIADLEDLEDDFAGDFDSLDEIGEEEISFSEEASASVDTEGSDATDSFDEDFSIDPDDVDTDEDSWGEFDNDKNASKEGDEGTK</sequence>
<evidence type="ECO:0000256" key="1">
    <source>
        <dbReference type="SAM" id="MobiDB-lite"/>
    </source>
</evidence>
<dbReference type="KEGG" id="oai:OLEAN_C21040"/>
<dbReference type="InterPro" id="IPR002035">
    <property type="entry name" value="VWF_A"/>
</dbReference>
<dbReference type="Pfam" id="PF00092">
    <property type="entry name" value="VWA"/>
    <property type="match status" value="1"/>
</dbReference>
<keyword evidence="2" id="KW-1133">Transmembrane helix</keyword>
<feature type="region of interest" description="Disordered" evidence="1">
    <location>
        <begin position="698"/>
        <end position="755"/>
    </location>
</feature>
<feature type="compositionally biased region" description="Basic and acidic residues" evidence="1">
    <location>
        <begin position="741"/>
        <end position="755"/>
    </location>
</feature>
<dbReference type="PROSITE" id="PS50234">
    <property type="entry name" value="VWFA"/>
    <property type="match status" value="1"/>
</dbReference>
<organism evidence="5 6">
    <name type="scientific">Oleispira antarctica RB-8</name>
    <dbReference type="NCBI Taxonomy" id="698738"/>
    <lineage>
        <taxon>Bacteria</taxon>
        <taxon>Pseudomonadati</taxon>
        <taxon>Pseudomonadota</taxon>
        <taxon>Gammaproteobacteria</taxon>
        <taxon>Oceanospirillales</taxon>
        <taxon>Oceanospirillaceae</taxon>
        <taxon>Oleispira</taxon>
    </lineage>
</organism>
<dbReference type="SMART" id="SM00327">
    <property type="entry name" value="VWA"/>
    <property type="match status" value="1"/>
</dbReference>
<reference evidence="5 6" key="1">
    <citation type="journal article" date="2013" name="Nat. Commun.">
        <title>Genome sequence and functional genomic analysis of the oil-degrading bacterium Oleispira antarctica.</title>
        <authorList>
            <person name="Kube M."/>
            <person name="Chernikova T.N."/>
            <person name="Al-Ramahi Y."/>
            <person name="Beloqui A."/>
            <person name="Lopez-Cortez N."/>
            <person name="Guazzaroni M.E."/>
            <person name="Heipieper H.J."/>
            <person name="Klages S."/>
            <person name="Kotsyurbenko O.R."/>
            <person name="Langer I."/>
            <person name="Nechitaylo T.Y."/>
            <person name="Lunsdorf H."/>
            <person name="Fernandez M."/>
            <person name="Juarez S."/>
            <person name="Ciordia S."/>
            <person name="Singer A."/>
            <person name="Kagan O."/>
            <person name="Egorova O."/>
            <person name="Petit P.A."/>
            <person name="Stogios P."/>
            <person name="Kim Y."/>
            <person name="Tchigvintsev A."/>
            <person name="Flick R."/>
            <person name="Denaro R."/>
            <person name="Genovese M."/>
            <person name="Albar J.P."/>
            <person name="Reva O.N."/>
            <person name="Martinez-Gomariz M."/>
            <person name="Tran H."/>
            <person name="Ferrer M."/>
            <person name="Savchenko A."/>
            <person name="Yakunin A.F."/>
            <person name="Yakimov M.M."/>
            <person name="Golyshina O.V."/>
            <person name="Reinhardt R."/>
            <person name="Golyshin P.N."/>
        </authorList>
    </citation>
    <scope>NUCLEOTIDE SEQUENCE [LARGE SCALE GENOMIC DNA]</scope>
</reference>
<feature type="compositionally biased region" description="Acidic residues" evidence="1">
    <location>
        <begin position="572"/>
        <end position="593"/>
    </location>
</feature>
<feature type="domain" description="VWFA" evidence="4">
    <location>
        <begin position="43"/>
        <end position="229"/>
    </location>
</feature>
<keyword evidence="6" id="KW-1185">Reference proteome</keyword>
<dbReference type="Proteomes" id="UP000032749">
    <property type="component" value="Chromosome"/>
</dbReference>
<accession>R4YN83</accession>
<feature type="chain" id="PRO_5004383791" description="VWFA domain-containing protein" evidence="3">
    <location>
        <begin position="33"/>
        <end position="755"/>
    </location>
</feature>
<dbReference type="STRING" id="698738.OLEAN_C21040"/>
<dbReference type="Gene3D" id="3.40.50.410">
    <property type="entry name" value="von Willebrand factor, type A domain"/>
    <property type="match status" value="1"/>
</dbReference>
<evidence type="ECO:0000313" key="6">
    <source>
        <dbReference type="Proteomes" id="UP000032749"/>
    </source>
</evidence>
<feature type="signal peptide" evidence="3">
    <location>
        <begin position="1"/>
        <end position="32"/>
    </location>
</feature>
<evidence type="ECO:0000313" key="5">
    <source>
        <dbReference type="EMBL" id="CCK76280.1"/>
    </source>
</evidence>
<dbReference type="HOGENOM" id="CLU_012610_0_0_6"/>
<feature type="region of interest" description="Disordered" evidence="1">
    <location>
        <begin position="566"/>
        <end position="593"/>
    </location>
</feature>
<evidence type="ECO:0000256" key="3">
    <source>
        <dbReference type="SAM" id="SignalP"/>
    </source>
</evidence>
<name>R4YN83_OLEAN</name>
<feature type="compositionally biased region" description="Acidic residues" evidence="1">
    <location>
        <begin position="711"/>
        <end position="740"/>
    </location>
</feature>
<dbReference type="EMBL" id="FO203512">
    <property type="protein sequence ID" value="CCK76280.1"/>
    <property type="molecule type" value="Genomic_DNA"/>
</dbReference>
<dbReference type="SUPFAM" id="SSF53300">
    <property type="entry name" value="vWA-like"/>
    <property type="match status" value="1"/>
</dbReference>
<keyword evidence="2" id="KW-0472">Membrane</keyword>